<dbReference type="PANTHER" id="PTHR33710:SF67">
    <property type="entry name" value="RETROTRANSPOSON PROTEIN, UNCLASSIFIED"/>
    <property type="match status" value="1"/>
</dbReference>
<proteinExistence type="predicted"/>
<evidence type="ECO:0000313" key="2">
    <source>
        <dbReference type="Proteomes" id="UP000824120"/>
    </source>
</evidence>
<evidence type="ECO:0000313" key="1">
    <source>
        <dbReference type="EMBL" id="KAG5585680.1"/>
    </source>
</evidence>
<protein>
    <submittedName>
        <fullName evidence="1">Uncharacterized protein</fullName>
    </submittedName>
</protein>
<gene>
    <name evidence="1" type="ORF">H5410_046114</name>
</gene>
<name>A0A9J5XFL4_SOLCO</name>
<accession>A0A9J5XFL4</accession>
<feature type="non-terminal residue" evidence="1">
    <location>
        <position position="71"/>
    </location>
</feature>
<dbReference type="Proteomes" id="UP000824120">
    <property type="component" value="Chromosome 9"/>
</dbReference>
<dbReference type="PANTHER" id="PTHR33710">
    <property type="entry name" value="BNAC02G09200D PROTEIN"/>
    <property type="match status" value="1"/>
</dbReference>
<dbReference type="AlphaFoldDB" id="A0A9J5XFL4"/>
<comment type="caution">
    <text evidence="1">The sequence shown here is derived from an EMBL/GenBank/DDBJ whole genome shotgun (WGS) entry which is preliminary data.</text>
</comment>
<dbReference type="EMBL" id="JACXVP010000009">
    <property type="protein sequence ID" value="KAG5585680.1"/>
    <property type="molecule type" value="Genomic_DNA"/>
</dbReference>
<sequence>MSQSRIQRCKYTWTNKRYRNRNSLILERLDRCVNNYLWVKLFPNSLVTHLPRTKFDHCSMLLELDNTHTNK</sequence>
<reference evidence="1 2" key="1">
    <citation type="submission" date="2020-09" db="EMBL/GenBank/DDBJ databases">
        <title>De no assembly of potato wild relative species, Solanum commersonii.</title>
        <authorList>
            <person name="Cho K."/>
        </authorList>
    </citation>
    <scope>NUCLEOTIDE SEQUENCE [LARGE SCALE GENOMIC DNA]</scope>
    <source>
        <strain evidence="1">LZ3.2</strain>
        <tissue evidence="1">Leaf</tissue>
    </source>
</reference>
<dbReference type="OrthoDB" id="1267182at2759"/>
<organism evidence="1 2">
    <name type="scientific">Solanum commersonii</name>
    <name type="common">Commerson's wild potato</name>
    <name type="synonym">Commerson's nightshade</name>
    <dbReference type="NCBI Taxonomy" id="4109"/>
    <lineage>
        <taxon>Eukaryota</taxon>
        <taxon>Viridiplantae</taxon>
        <taxon>Streptophyta</taxon>
        <taxon>Embryophyta</taxon>
        <taxon>Tracheophyta</taxon>
        <taxon>Spermatophyta</taxon>
        <taxon>Magnoliopsida</taxon>
        <taxon>eudicotyledons</taxon>
        <taxon>Gunneridae</taxon>
        <taxon>Pentapetalae</taxon>
        <taxon>asterids</taxon>
        <taxon>lamiids</taxon>
        <taxon>Solanales</taxon>
        <taxon>Solanaceae</taxon>
        <taxon>Solanoideae</taxon>
        <taxon>Solaneae</taxon>
        <taxon>Solanum</taxon>
    </lineage>
</organism>
<keyword evidence="2" id="KW-1185">Reference proteome</keyword>